<dbReference type="FunFam" id="3.30.230.40:FF:000001">
    <property type="entry name" value="Imidazoleglycerol-phosphate dehydratase HisB"/>
    <property type="match status" value="1"/>
</dbReference>
<dbReference type="InterPro" id="IPR020568">
    <property type="entry name" value="Ribosomal_Su5_D2-typ_SF"/>
</dbReference>
<dbReference type="GO" id="GO:0000105">
    <property type="term" value="P:L-histidine biosynthetic process"/>
    <property type="evidence" value="ECO:0007669"/>
    <property type="project" value="UniProtKB-UniRule"/>
</dbReference>
<dbReference type="PROSITE" id="PS00955">
    <property type="entry name" value="IGP_DEHYDRATASE_2"/>
    <property type="match status" value="1"/>
</dbReference>
<dbReference type="HAMAP" id="MF_00076">
    <property type="entry name" value="HisB"/>
    <property type="match status" value="1"/>
</dbReference>
<dbReference type="AlphaFoldDB" id="A0A1F2PBL2"/>
<dbReference type="InterPro" id="IPR020565">
    <property type="entry name" value="ImidazoleglycerP_deHydtase_CS"/>
</dbReference>
<sequence>MGERKADVRRKTGETEVKVRLAIDGAGKSVVNTGIPFFDHMLSSFAQHGLFDLEITAEGDLEVDDHHTVEDVAIVLADAFREALSDCRGIVRFSDVVIPMDESYATCAVDIGGRGYVVLKGTFPTEKIGNSFSTENIPHFITTFGTKAGINIHASVGGSNSHHMAEALFKAMGVALDKATLIDPRKQAIIPSSKGRID</sequence>
<dbReference type="STRING" id="1838285.SCAL_000666"/>
<dbReference type="Gene3D" id="3.30.230.40">
    <property type="entry name" value="Imidazole glycerol phosphate dehydratase, domain 1"/>
    <property type="match status" value="2"/>
</dbReference>
<gene>
    <name evidence="6" type="primary">hisB</name>
    <name evidence="7" type="ORF">SCAL_000666</name>
</gene>
<dbReference type="EMBL" id="LYOS01000002">
    <property type="protein sequence ID" value="OFV68026.1"/>
    <property type="molecule type" value="Genomic_DNA"/>
</dbReference>
<proteinExistence type="inferred from homology"/>
<evidence type="ECO:0000313" key="7">
    <source>
        <dbReference type="EMBL" id="OFV68026.1"/>
    </source>
</evidence>
<name>A0A1F2PBL2_9EURY</name>
<keyword evidence="6" id="KW-0963">Cytoplasm</keyword>
<comment type="pathway">
    <text evidence="1 6">Amino-acid biosynthesis; L-histidine biosynthesis; L-histidine from 5-phospho-alpha-D-ribose 1-diphosphate: step 6/9.</text>
</comment>
<dbReference type="InterPro" id="IPR000807">
    <property type="entry name" value="ImidazoleglycerolP_deHydtase"/>
</dbReference>
<dbReference type="NCBIfam" id="NF002114">
    <property type="entry name" value="PRK00951.2-4"/>
    <property type="match status" value="1"/>
</dbReference>
<dbReference type="FunFam" id="3.30.230.40:FF:000003">
    <property type="entry name" value="Imidazoleglycerol-phosphate dehydratase HisB"/>
    <property type="match status" value="1"/>
</dbReference>
<keyword evidence="4 6" id="KW-0368">Histidine biosynthesis</keyword>
<dbReference type="NCBIfam" id="NF002111">
    <property type="entry name" value="PRK00951.2-1"/>
    <property type="match status" value="1"/>
</dbReference>
<comment type="catalytic activity">
    <reaction evidence="6">
        <text>D-erythro-1-(imidazol-4-yl)glycerol 3-phosphate = 3-(imidazol-4-yl)-2-oxopropyl phosphate + H2O</text>
        <dbReference type="Rhea" id="RHEA:11040"/>
        <dbReference type="ChEBI" id="CHEBI:15377"/>
        <dbReference type="ChEBI" id="CHEBI:57766"/>
        <dbReference type="ChEBI" id="CHEBI:58278"/>
        <dbReference type="EC" id="4.2.1.19"/>
    </reaction>
</comment>
<dbReference type="EC" id="4.2.1.19" evidence="6"/>
<evidence type="ECO:0000256" key="3">
    <source>
        <dbReference type="ARBA" id="ARBA00022605"/>
    </source>
</evidence>
<dbReference type="PATRIC" id="fig|1838285.3.peg.675"/>
<keyword evidence="8" id="KW-1185">Reference proteome</keyword>
<dbReference type="PROSITE" id="PS00954">
    <property type="entry name" value="IGP_DEHYDRATASE_1"/>
    <property type="match status" value="1"/>
</dbReference>
<dbReference type="Pfam" id="PF00475">
    <property type="entry name" value="IGPD"/>
    <property type="match status" value="1"/>
</dbReference>
<dbReference type="InterPro" id="IPR038494">
    <property type="entry name" value="IGPD_sf"/>
</dbReference>
<comment type="caution">
    <text evidence="7">The sequence shown here is derived from an EMBL/GenBank/DDBJ whole genome shotgun (WGS) entry which is preliminary data.</text>
</comment>
<dbReference type="GO" id="GO:0004424">
    <property type="term" value="F:imidazoleglycerol-phosphate dehydratase activity"/>
    <property type="evidence" value="ECO:0007669"/>
    <property type="project" value="UniProtKB-UniRule"/>
</dbReference>
<evidence type="ECO:0000256" key="2">
    <source>
        <dbReference type="ARBA" id="ARBA00016664"/>
    </source>
</evidence>
<evidence type="ECO:0000256" key="6">
    <source>
        <dbReference type="HAMAP-Rule" id="MF_00076"/>
    </source>
</evidence>
<comment type="similarity">
    <text evidence="6">Belongs to the imidazoleglycerol-phosphate dehydratase family.</text>
</comment>
<dbReference type="PANTHER" id="PTHR23133:SF2">
    <property type="entry name" value="IMIDAZOLEGLYCEROL-PHOSPHATE DEHYDRATASE"/>
    <property type="match status" value="1"/>
</dbReference>
<evidence type="ECO:0000256" key="1">
    <source>
        <dbReference type="ARBA" id="ARBA00005047"/>
    </source>
</evidence>
<accession>A0A1F2PBL2</accession>
<keyword evidence="5 6" id="KW-0456">Lyase</keyword>
<organism evidence="7 8">
    <name type="scientific">Candidatus Syntropharchaeum caldarium</name>
    <dbReference type="NCBI Taxonomy" id="1838285"/>
    <lineage>
        <taxon>Archaea</taxon>
        <taxon>Methanobacteriati</taxon>
        <taxon>Methanobacteriota</taxon>
        <taxon>Stenosarchaea group</taxon>
        <taxon>Methanomicrobia</taxon>
        <taxon>Methanosarcinales</taxon>
        <taxon>ANME-2 cluster</taxon>
        <taxon>Candidatus Syntropharchaeum</taxon>
    </lineage>
</organism>
<protein>
    <recommendedName>
        <fullName evidence="2 6">Imidazoleglycerol-phosphate dehydratase</fullName>
        <shortName evidence="6">IGPD</shortName>
        <ecNumber evidence="6">4.2.1.19</ecNumber>
    </recommendedName>
</protein>
<dbReference type="UniPathway" id="UPA00031">
    <property type="reaction ID" value="UER00011"/>
</dbReference>
<dbReference type="GO" id="GO:0005737">
    <property type="term" value="C:cytoplasm"/>
    <property type="evidence" value="ECO:0007669"/>
    <property type="project" value="UniProtKB-SubCell"/>
</dbReference>
<dbReference type="Proteomes" id="UP000186940">
    <property type="component" value="Unassembled WGS sequence"/>
</dbReference>
<keyword evidence="3 6" id="KW-0028">Amino-acid biosynthesis</keyword>
<reference evidence="7" key="1">
    <citation type="submission" date="2016-05" db="EMBL/GenBank/DDBJ databases">
        <title>Microbial consortia oxidize butane by reversing methanogenesis.</title>
        <authorList>
            <person name="Laso-Perez R."/>
            <person name="Richter M."/>
            <person name="Wegener G."/>
            <person name="Musat F."/>
        </authorList>
    </citation>
    <scope>NUCLEOTIDE SEQUENCE [LARGE SCALE GENOMIC DNA]</scope>
    <source>
        <strain evidence="7">BOX2</strain>
    </source>
</reference>
<dbReference type="SUPFAM" id="SSF54211">
    <property type="entry name" value="Ribosomal protein S5 domain 2-like"/>
    <property type="match status" value="2"/>
</dbReference>
<dbReference type="PANTHER" id="PTHR23133">
    <property type="entry name" value="IMIDAZOLEGLYCEROL-PHOSPHATE DEHYDRATASE HIS7"/>
    <property type="match status" value="1"/>
</dbReference>
<evidence type="ECO:0000256" key="4">
    <source>
        <dbReference type="ARBA" id="ARBA00023102"/>
    </source>
</evidence>
<comment type="subcellular location">
    <subcellularLocation>
        <location evidence="6">Cytoplasm</location>
    </subcellularLocation>
</comment>
<evidence type="ECO:0000313" key="8">
    <source>
        <dbReference type="Proteomes" id="UP000186940"/>
    </source>
</evidence>
<dbReference type="CDD" id="cd07914">
    <property type="entry name" value="IGPD"/>
    <property type="match status" value="1"/>
</dbReference>
<evidence type="ECO:0000256" key="5">
    <source>
        <dbReference type="ARBA" id="ARBA00023239"/>
    </source>
</evidence>